<evidence type="ECO:0000256" key="14">
    <source>
        <dbReference type="ARBA" id="ARBA00023288"/>
    </source>
</evidence>
<keyword evidence="10 16" id="KW-1133">Transmembrane helix</keyword>
<keyword evidence="8" id="KW-0732">Signal</keyword>
<evidence type="ECO:0000313" key="19">
    <source>
        <dbReference type="EMBL" id="TSH95725.1"/>
    </source>
</evidence>
<keyword evidence="6 15" id="KW-0679">Respiratory chain</keyword>
<dbReference type="PROSITE" id="PS51257">
    <property type="entry name" value="PROKAR_LIPOPROTEIN"/>
    <property type="match status" value="1"/>
</dbReference>
<name>A0A556ATL9_9BURK</name>
<keyword evidence="4 15" id="KW-0813">Transport</keyword>
<sequence length="370" mass="41016">MPSIKRLCRFFLLGPVLALFAGCNMVVMSPSGDIAMQQRDLIIWSVILMLIIIVPVIFLTLLFAWRYRASANRSDYDPEWHHSTVLELIIWSAPLLIIIALGAMTWVSTHRLDPYRPIERIAPDRPVAADVQPLEVQVVAMNWKWLFLYPEQGIATVNELAAPVDRPIQFKITSDAIMNSFFIPALAGQVYAMSGMQTQLHAVINQEGVYEGFSGNYSGAGFSHMRFNFRGMSESDFDRWVESVRGNDDAMTRESYLVLSQPSARDSVRYFGQLQEGLFDAVVNRCVEPNRMCMRDMMAIDAQGGMGIPGLDNLTWLDADTMARLGIENIPLRAYVGGMCTAADVGFGLPQVSASAAAAASPVTPIPARL</sequence>
<dbReference type="SUPFAM" id="SSF81464">
    <property type="entry name" value="Cytochrome c oxidase subunit II-like, transmembrane region"/>
    <property type="match status" value="1"/>
</dbReference>
<dbReference type="EMBL" id="VLTJ01000020">
    <property type="protein sequence ID" value="TSH95725.1"/>
    <property type="molecule type" value="Genomic_DNA"/>
</dbReference>
<feature type="transmembrane region" description="Helical" evidence="16">
    <location>
        <begin position="41"/>
        <end position="65"/>
    </location>
</feature>
<dbReference type="NCBIfam" id="TIGR01433">
    <property type="entry name" value="CyoA"/>
    <property type="match status" value="1"/>
</dbReference>
<dbReference type="InterPro" id="IPR036257">
    <property type="entry name" value="Cyt_c_oxidase_su2_TM_sf"/>
</dbReference>
<evidence type="ECO:0000256" key="6">
    <source>
        <dbReference type="ARBA" id="ARBA00022660"/>
    </source>
</evidence>
<gene>
    <name evidence="19" type="primary">cyoA</name>
    <name evidence="19" type="ORF">FOZ76_10025</name>
</gene>
<dbReference type="PIRSF" id="PIRSF000292">
    <property type="entry name" value="Ubi_od_II"/>
    <property type="match status" value="1"/>
</dbReference>
<dbReference type="GO" id="GO:0016682">
    <property type="term" value="F:oxidoreductase activity, acting on diphenols and related substances as donors, oxygen as acceptor"/>
    <property type="evidence" value="ECO:0007669"/>
    <property type="project" value="InterPro"/>
</dbReference>
<dbReference type="InterPro" id="IPR006333">
    <property type="entry name" value="Cyt_o_ubiquinol_oxidase_su2"/>
</dbReference>
<dbReference type="InterPro" id="IPR011759">
    <property type="entry name" value="Cyt_c_oxidase_su2_TM_dom"/>
</dbReference>
<evidence type="ECO:0000259" key="17">
    <source>
        <dbReference type="PROSITE" id="PS50857"/>
    </source>
</evidence>
<dbReference type="PANTHER" id="PTHR22888:SF18">
    <property type="entry name" value="CYTOCHROME BO(3) UBIQUINOL OXIDASE SUBUNIT 2"/>
    <property type="match status" value="1"/>
</dbReference>
<dbReference type="GO" id="GO:0004129">
    <property type="term" value="F:cytochrome-c oxidase activity"/>
    <property type="evidence" value="ECO:0007669"/>
    <property type="project" value="UniProtKB-UniRule"/>
</dbReference>
<evidence type="ECO:0000259" key="18">
    <source>
        <dbReference type="PROSITE" id="PS50999"/>
    </source>
</evidence>
<keyword evidence="13" id="KW-0564">Palmitate</keyword>
<evidence type="ECO:0000256" key="12">
    <source>
        <dbReference type="ARBA" id="ARBA00023136"/>
    </source>
</evidence>
<dbReference type="PROSITE" id="PS50857">
    <property type="entry name" value="COX2_CUA"/>
    <property type="match status" value="1"/>
</dbReference>
<proteinExistence type="inferred from homology"/>
<dbReference type="Gene3D" id="2.60.40.420">
    <property type="entry name" value="Cupredoxins - blue copper proteins"/>
    <property type="match status" value="1"/>
</dbReference>
<dbReference type="InterPro" id="IPR008972">
    <property type="entry name" value="Cupredoxin"/>
</dbReference>
<dbReference type="PANTHER" id="PTHR22888">
    <property type="entry name" value="CYTOCHROME C OXIDASE, SUBUNIT II"/>
    <property type="match status" value="1"/>
</dbReference>
<keyword evidence="7 16" id="KW-0812">Transmembrane</keyword>
<evidence type="ECO:0000256" key="15">
    <source>
        <dbReference type="PIRNR" id="PIRNR000292"/>
    </source>
</evidence>
<feature type="transmembrane region" description="Helical" evidence="16">
    <location>
        <begin position="85"/>
        <end position="107"/>
    </location>
</feature>
<feature type="domain" description="Cytochrome oxidase subunit II copper A binding" evidence="17">
    <location>
        <begin position="131"/>
        <end position="243"/>
    </location>
</feature>
<evidence type="ECO:0000256" key="11">
    <source>
        <dbReference type="ARBA" id="ARBA00023002"/>
    </source>
</evidence>
<keyword evidence="20" id="KW-1185">Reference proteome</keyword>
<evidence type="ECO:0000256" key="2">
    <source>
        <dbReference type="ARBA" id="ARBA00004651"/>
    </source>
</evidence>
<dbReference type="GO" id="GO:0042597">
    <property type="term" value="C:periplasmic space"/>
    <property type="evidence" value="ECO:0007669"/>
    <property type="project" value="UniProtKB-SubCell"/>
</dbReference>
<comment type="caution">
    <text evidence="19">The sequence shown here is derived from an EMBL/GenBank/DDBJ whole genome shotgun (WGS) entry which is preliminary data.</text>
</comment>
<evidence type="ECO:0000256" key="4">
    <source>
        <dbReference type="ARBA" id="ARBA00022448"/>
    </source>
</evidence>
<accession>A0A556ATL9</accession>
<protein>
    <recommendedName>
        <fullName evidence="15">Ubiquinol oxidase subunit 2</fullName>
    </recommendedName>
</protein>
<dbReference type="GO" id="GO:0009486">
    <property type="term" value="F:cytochrome bo3 ubiquinol oxidase activity"/>
    <property type="evidence" value="ECO:0007669"/>
    <property type="project" value="InterPro"/>
</dbReference>
<dbReference type="PROSITE" id="PS50999">
    <property type="entry name" value="COX2_TM"/>
    <property type="match status" value="1"/>
</dbReference>
<dbReference type="InterPro" id="IPR034227">
    <property type="entry name" value="CuRO_UO_II"/>
</dbReference>
<evidence type="ECO:0000256" key="5">
    <source>
        <dbReference type="ARBA" id="ARBA00022475"/>
    </source>
</evidence>
<dbReference type="InterPro" id="IPR010514">
    <property type="entry name" value="COX_ARM"/>
</dbReference>
<keyword evidence="14" id="KW-0449">Lipoprotein</keyword>
<dbReference type="InterPro" id="IPR002429">
    <property type="entry name" value="CcO_II-like_C"/>
</dbReference>
<comment type="similarity">
    <text evidence="3 15">Belongs to the cytochrome c oxidase subunit 2 family.</text>
</comment>
<dbReference type="Gene3D" id="1.10.287.90">
    <property type="match status" value="1"/>
</dbReference>
<feature type="domain" description="Cytochrome oxidase subunit II transmembrane region profile" evidence="18">
    <location>
        <begin position="19"/>
        <end position="116"/>
    </location>
</feature>
<reference evidence="19 20" key="1">
    <citation type="submission" date="2019-07" db="EMBL/GenBank/DDBJ databases">
        <title>Qingshengfaniella alkalisoli gen. nov., sp. nov., isolated from saline soil.</title>
        <authorList>
            <person name="Xu L."/>
            <person name="Huang X.-X."/>
            <person name="Sun J.-Q."/>
        </authorList>
    </citation>
    <scope>NUCLEOTIDE SEQUENCE [LARGE SCALE GENOMIC DNA]</scope>
    <source>
        <strain evidence="19 20">DSM 27279</strain>
    </source>
</reference>
<dbReference type="OrthoDB" id="9783445at2"/>
<dbReference type="Pfam" id="PF06481">
    <property type="entry name" value="COX_ARM"/>
    <property type="match status" value="1"/>
</dbReference>
<dbReference type="Proteomes" id="UP000318405">
    <property type="component" value="Unassembled WGS sequence"/>
</dbReference>
<dbReference type="AlphaFoldDB" id="A0A556ATL9"/>
<dbReference type="RefSeq" id="WP_143948020.1">
    <property type="nucleotide sequence ID" value="NZ_BAABMB010000002.1"/>
</dbReference>
<dbReference type="GO" id="GO:0005507">
    <property type="term" value="F:copper ion binding"/>
    <property type="evidence" value="ECO:0007669"/>
    <property type="project" value="InterPro"/>
</dbReference>
<evidence type="ECO:0000256" key="10">
    <source>
        <dbReference type="ARBA" id="ARBA00022989"/>
    </source>
</evidence>
<dbReference type="GO" id="GO:0005886">
    <property type="term" value="C:plasma membrane"/>
    <property type="evidence" value="ECO:0007669"/>
    <property type="project" value="UniProtKB-SubCell"/>
</dbReference>
<dbReference type="GO" id="GO:0042773">
    <property type="term" value="P:ATP synthesis coupled electron transport"/>
    <property type="evidence" value="ECO:0007669"/>
    <property type="project" value="TreeGrafter"/>
</dbReference>
<evidence type="ECO:0000313" key="20">
    <source>
        <dbReference type="Proteomes" id="UP000318405"/>
    </source>
</evidence>
<evidence type="ECO:0000256" key="7">
    <source>
        <dbReference type="ARBA" id="ARBA00022692"/>
    </source>
</evidence>
<dbReference type="Pfam" id="PF00116">
    <property type="entry name" value="COX2"/>
    <property type="match status" value="1"/>
</dbReference>
<dbReference type="InterPro" id="IPR045187">
    <property type="entry name" value="CcO_II"/>
</dbReference>
<evidence type="ECO:0000256" key="16">
    <source>
        <dbReference type="SAM" id="Phobius"/>
    </source>
</evidence>
<evidence type="ECO:0000256" key="8">
    <source>
        <dbReference type="ARBA" id="ARBA00022729"/>
    </source>
</evidence>
<dbReference type="SUPFAM" id="SSF49503">
    <property type="entry name" value="Cupredoxins"/>
    <property type="match status" value="1"/>
</dbReference>
<organism evidence="19 20">
    <name type="scientific">Verticiella sediminum</name>
    <dbReference type="NCBI Taxonomy" id="1247510"/>
    <lineage>
        <taxon>Bacteria</taxon>
        <taxon>Pseudomonadati</taxon>
        <taxon>Pseudomonadota</taxon>
        <taxon>Betaproteobacteria</taxon>
        <taxon>Burkholderiales</taxon>
        <taxon>Alcaligenaceae</taxon>
        <taxon>Verticiella</taxon>
    </lineage>
</organism>
<evidence type="ECO:0000256" key="3">
    <source>
        <dbReference type="ARBA" id="ARBA00007866"/>
    </source>
</evidence>
<evidence type="ECO:0000256" key="13">
    <source>
        <dbReference type="ARBA" id="ARBA00023139"/>
    </source>
</evidence>
<comment type="subcellular location">
    <subcellularLocation>
        <location evidence="2">Cell membrane</location>
        <topology evidence="2">Multi-pass membrane protein</topology>
    </subcellularLocation>
    <subcellularLocation>
        <location evidence="1">Periplasm</location>
    </subcellularLocation>
</comment>
<keyword evidence="9 15" id="KW-0249">Electron transport</keyword>
<dbReference type="CDD" id="cd04212">
    <property type="entry name" value="CuRO_UO_II"/>
    <property type="match status" value="1"/>
</dbReference>
<evidence type="ECO:0000256" key="1">
    <source>
        <dbReference type="ARBA" id="ARBA00004418"/>
    </source>
</evidence>
<evidence type="ECO:0000256" key="9">
    <source>
        <dbReference type="ARBA" id="ARBA00022982"/>
    </source>
</evidence>
<keyword evidence="11 15" id="KW-0560">Oxidoreductase</keyword>
<keyword evidence="12 15" id="KW-0472">Membrane</keyword>
<keyword evidence="5 15" id="KW-1003">Cell membrane</keyword>